<organism evidence="13 14">
    <name type="scientific">Nocardia puris</name>
    <dbReference type="NCBI Taxonomy" id="208602"/>
    <lineage>
        <taxon>Bacteria</taxon>
        <taxon>Bacillati</taxon>
        <taxon>Actinomycetota</taxon>
        <taxon>Actinomycetes</taxon>
        <taxon>Mycobacteriales</taxon>
        <taxon>Nocardiaceae</taxon>
        <taxon>Nocardia</taxon>
    </lineage>
</organism>
<evidence type="ECO:0000256" key="4">
    <source>
        <dbReference type="ARBA" id="ARBA00022619"/>
    </source>
</evidence>
<feature type="domain" description="GTP cyclohydrolase II" evidence="12">
    <location>
        <begin position="15"/>
        <end position="169"/>
    </location>
</feature>
<dbReference type="InterPro" id="IPR036144">
    <property type="entry name" value="RibA-like_sf"/>
</dbReference>
<dbReference type="SUPFAM" id="SSF142695">
    <property type="entry name" value="RibA-like"/>
    <property type="match status" value="1"/>
</dbReference>
<keyword evidence="6" id="KW-0547">Nucleotide-binding</keyword>
<reference evidence="13 14" key="1">
    <citation type="submission" date="2018-06" db="EMBL/GenBank/DDBJ databases">
        <title>Genomic Encyclopedia of Type Strains, Phase IV (KMG-IV): sequencing the most valuable type-strain genomes for metagenomic binning, comparative biology and taxonomic classification.</title>
        <authorList>
            <person name="Goeker M."/>
        </authorList>
    </citation>
    <scope>NUCLEOTIDE SEQUENCE [LARGE SCALE GENOMIC DNA]</scope>
    <source>
        <strain evidence="13 14">DSM 44599</strain>
    </source>
</reference>
<keyword evidence="8" id="KW-0862">Zinc</keyword>
<dbReference type="GO" id="GO:0003935">
    <property type="term" value="F:GTP cyclohydrolase II activity"/>
    <property type="evidence" value="ECO:0007669"/>
    <property type="project" value="UniProtKB-EC"/>
</dbReference>
<protein>
    <recommendedName>
        <fullName evidence="3">GTP cyclohydrolase II</fullName>
        <ecNumber evidence="3">3.5.4.25</ecNumber>
    </recommendedName>
</protein>
<feature type="region of interest" description="Disordered" evidence="11">
    <location>
        <begin position="216"/>
        <end position="240"/>
    </location>
</feature>
<evidence type="ECO:0000256" key="8">
    <source>
        <dbReference type="ARBA" id="ARBA00022833"/>
    </source>
</evidence>
<evidence type="ECO:0000256" key="1">
    <source>
        <dbReference type="ARBA" id="ARBA00001947"/>
    </source>
</evidence>
<dbReference type="GO" id="GO:0005525">
    <property type="term" value="F:GTP binding"/>
    <property type="evidence" value="ECO:0007669"/>
    <property type="project" value="UniProtKB-KW"/>
</dbReference>
<evidence type="ECO:0000256" key="5">
    <source>
        <dbReference type="ARBA" id="ARBA00022723"/>
    </source>
</evidence>
<dbReference type="Proteomes" id="UP000252586">
    <property type="component" value="Unassembled WGS sequence"/>
</dbReference>
<dbReference type="EMBL" id="QNRE01000002">
    <property type="protein sequence ID" value="RBO94107.1"/>
    <property type="molecule type" value="Genomic_DNA"/>
</dbReference>
<comment type="pathway">
    <text evidence="2">Cofactor biosynthesis; riboflavin biosynthesis; 5-amino-6-(D-ribitylamino)uracil from GTP: step 1/4.</text>
</comment>
<proteinExistence type="predicted"/>
<evidence type="ECO:0000256" key="7">
    <source>
        <dbReference type="ARBA" id="ARBA00022801"/>
    </source>
</evidence>
<name>A0A366DVK6_9NOCA</name>
<keyword evidence="4" id="KW-0686">Riboflavin biosynthesis</keyword>
<comment type="cofactor">
    <cofactor evidence="1">
        <name>Zn(2+)</name>
        <dbReference type="ChEBI" id="CHEBI:29105"/>
    </cofactor>
</comment>
<gene>
    <name evidence="13" type="ORF">DFR74_102529</name>
</gene>
<dbReference type="InterPro" id="IPR000926">
    <property type="entry name" value="RibA"/>
</dbReference>
<evidence type="ECO:0000256" key="10">
    <source>
        <dbReference type="ARBA" id="ARBA00049295"/>
    </source>
</evidence>
<evidence type="ECO:0000256" key="2">
    <source>
        <dbReference type="ARBA" id="ARBA00004853"/>
    </source>
</evidence>
<dbReference type="PANTHER" id="PTHR21327:SF18">
    <property type="entry name" value="3,4-DIHYDROXY-2-BUTANONE 4-PHOSPHATE SYNTHASE"/>
    <property type="match status" value="1"/>
</dbReference>
<dbReference type="NCBIfam" id="NF001591">
    <property type="entry name" value="PRK00393.1"/>
    <property type="match status" value="1"/>
</dbReference>
<keyword evidence="7 13" id="KW-0378">Hydrolase</keyword>
<evidence type="ECO:0000256" key="9">
    <source>
        <dbReference type="ARBA" id="ARBA00023134"/>
    </source>
</evidence>
<keyword evidence="9" id="KW-0342">GTP-binding</keyword>
<evidence type="ECO:0000256" key="6">
    <source>
        <dbReference type="ARBA" id="ARBA00022741"/>
    </source>
</evidence>
<dbReference type="UniPathway" id="UPA00275"/>
<dbReference type="Gene3D" id="3.40.50.10990">
    <property type="entry name" value="GTP cyclohydrolase II"/>
    <property type="match status" value="1"/>
</dbReference>
<evidence type="ECO:0000256" key="3">
    <source>
        <dbReference type="ARBA" id="ARBA00012762"/>
    </source>
</evidence>
<dbReference type="CDD" id="cd00641">
    <property type="entry name" value="GTP_cyclohydro2"/>
    <property type="match status" value="1"/>
</dbReference>
<dbReference type="AlphaFoldDB" id="A0A366DVK6"/>
<keyword evidence="5" id="KW-0479">Metal-binding</keyword>
<dbReference type="InterPro" id="IPR032677">
    <property type="entry name" value="GTP_cyclohydro_II"/>
</dbReference>
<dbReference type="GO" id="GO:0008686">
    <property type="term" value="F:3,4-dihydroxy-2-butanone-4-phosphate synthase activity"/>
    <property type="evidence" value="ECO:0007669"/>
    <property type="project" value="TreeGrafter"/>
</dbReference>
<evidence type="ECO:0000256" key="11">
    <source>
        <dbReference type="SAM" id="MobiDB-lite"/>
    </source>
</evidence>
<evidence type="ECO:0000313" key="14">
    <source>
        <dbReference type="Proteomes" id="UP000252586"/>
    </source>
</evidence>
<keyword evidence="14" id="KW-1185">Reference proteome</keyword>
<evidence type="ECO:0000259" key="12">
    <source>
        <dbReference type="Pfam" id="PF00925"/>
    </source>
</evidence>
<evidence type="ECO:0000313" key="13">
    <source>
        <dbReference type="EMBL" id="RBO94107.1"/>
    </source>
</evidence>
<dbReference type="GO" id="GO:0009231">
    <property type="term" value="P:riboflavin biosynthetic process"/>
    <property type="evidence" value="ECO:0007669"/>
    <property type="project" value="UniProtKB-UniPathway"/>
</dbReference>
<dbReference type="GO" id="GO:0046872">
    <property type="term" value="F:metal ion binding"/>
    <property type="evidence" value="ECO:0007669"/>
    <property type="project" value="UniProtKB-KW"/>
</dbReference>
<dbReference type="Pfam" id="PF00925">
    <property type="entry name" value="GTP_cyclohydro2"/>
    <property type="match status" value="1"/>
</dbReference>
<comment type="caution">
    <text evidence="13">The sequence shown here is derived from an EMBL/GenBank/DDBJ whole genome shotgun (WGS) entry which is preliminary data.</text>
</comment>
<dbReference type="GO" id="GO:0005829">
    <property type="term" value="C:cytosol"/>
    <property type="evidence" value="ECO:0007669"/>
    <property type="project" value="TreeGrafter"/>
</dbReference>
<dbReference type="EC" id="3.5.4.25" evidence="3"/>
<comment type="catalytic activity">
    <reaction evidence="10">
        <text>GTP + 4 H2O = 2,5-diamino-6-hydroxy-4-(5-phosphoribosylamino)-pyrimidine + formate + 2 phosphate + 3 H(+)</text>
        <dbReference type="Rhea" id="RHEA:23704"/>
        <dbReference type="ChEBI" id="CHEBI:15377"/>
        <dbReference type="ChEBI" id="CHEBI:15378"/>
        <dbReference type="ChEBI" id="CHEBI:15740"/>
        <dbReference type="ChEBI" id="CHEBI:37565"/>
        <dbReference type="ChEBI" id="CHEBI:43474"/>
        <dbReference type="ChEBI" id="CHEBI:58614"/>
        <dbReference type="EC" id="3.5.4.25"/>
    </reaction>
</comment>
<dbReference type="PANTHER" id="PTHR21327">
    <property type="entry name" value="GTP CYCLOHYDROLASE II-RELATED"/>
    <property type="match status" value="1"/>
</dbReference>
<dbReference type="STRING" id="1210090.GCA_001613185_00094"/>
<sequence>MTLSARGLDETEHQLTRKGREMTVRVHEFHAGRDSGTLLVFGEIADGCLVRIHSRCLYGDALASDDCDCGPELDLAMDQIQNEGAGVLLYLEQEGRGAGLTAKARGLRASELTGDDTFTSYAQLGLPADSRDYGPGVTQLVQLGLTRIRLLTNNPEKAEAVRAAGIHVVVLPLATRARSARARSYLDAKRQHRKHWFAADAGPWAPTLASPESTLVMPVLPDDSGWSEPAEEPRKRRRLR</sequence>
<dbReference type="RefSeq" id="WP_067501382.1">
    <property type="nucleotide sequence ID" value="NZ_CP107943.1"/>
</dbReference>
<accession>A0A366DVK6</accession>